<dbReference type="EMBL" id="KK198759">
    <property type="protein sequence ID" value="KCW64128.1"/>
    <property type="molecule type" value="Genomic_DNA"/>
</dbReference>
<dbReference type="KEGG" id="egr:104453431"/>
<dbReference type="AlphaFoldDB" id="A0A059BDC9"/>
<accession>A0A059BDC9</accession>
<keyword evidence="1" id="KW-0479">Metal-binding</keyword>
<dbReference type="GO" id="GO:0008270">
    <property type="term" value="F:zinc ion binding"/>
    <property type="evidence" value="ECO:0007669"/>
    <property type="project" value="UniProtKB-KW"/>
</dbReference>
<dbReference type="GO" id="GO:0004842">
    <property type="term" value="F:ubiquitin-protein transferase activity"/>
    <property type="evidence" value="ECO:0000318"/>
    <property type="project" value="GO_Central"/>
</dbReference>
<keyword evidence="5" id="KW-0175">Coiled coil</keyword>
<reference evidence="7" key="1">
    <citation type="submission" date="2013-07" db="EMBL/GenBank/DDBJ databases">
        <title>The genome of Eucalyptus grandis.</title>
        <authorList>
            <person name="Schmutz J."/>
            <person name="Hayes R."/>
            <person name="Myburg A."/>
            <person name="Tuskan G."/>
            <person name="Grattapaglia D."/>
            <person name="Rokhsar D.S."/>
        </authorList>
    </citation>
    <scope>NUCLEOTIDE SEQUENCE</scope>
    <source>
        <tissue evidence="7">Leaf extractions</tissue>
    </source>
</reference>
<proteinExistence type="predicted"/>
<feature type="domain" description="RING-type" evidence="6">
    <location>
        <begin position="274"/>
        <end position="309"/>
    </location>
</feature>
<dbReference type="OrthoDB" id="1711136at2759"/>
<dbReference type="PROSITE" id="PS50089">
    <property type="entry name" value="ZF_RING_2"/>
    <property type="match status" value="1"/>
</dbReference>
<dbReference type="PANTHER" id="PTHR42647:SF6">
    <property type="entry name" value="RING-TYPE DOMAIN-CONTAINING PROTEIN"/>
    <property type="match status" value="1"/>
</dbReference>
<dbReference type="InParanoid" id="A0A059BDC9"/>
<dbReference type="InterPro" id="IPR001841">
    <property type="entry name" value="Znf_RING"/>
</dbReference>
<sequence length="321" mass="35553">MAIQAQLYRGNNVAAGLPAWGSSQGYAVAASHNGCGYDNGFFGMKQREQQQLQLELFLQQQLQCHDQRSDENWCFDNTSFVTAPEDGASKNNHLSIHNTVQAAAPIAASCSPPPSAYSQSLPFQLDPHGQEIDHLLRLQNERLRWLVHEQSKRQIESMTRKIELRVQILLRQKDEEIAQAARKAADLEELLRKLEAEGQEWQRVARENEAMAASMSNALEQLKDSACCRTSSSCSSNGNVGEDDAESCCRLTTNANSNRESRKPGISDKGAGICRSCNARESSVLFMPCRHIGCCMVCEPLLGSCPVCRTVKKASEVVLFF</sequence>
<dbReference type="InterPro" id="IPR013083">
    <property type="entry name" value="Znf_RING/FYVE/PHD"/>
</dbReference>
<evidence type="ECO:0000313" key="7">
    <source>
        <dbReference type="EMBL" id="KCW64128.1"/>
    </source>
</evidence>
<evidence type="ECO:0000256" key="2">
    <source>
        <dbReference type="ARBA" id="ARBA00022771"/>
    </source>
</evidence>
<dbReference type="PANTHER" id="PTHR42647">
    <property type="entry name" value="SBP (S-RIBONUCLEASE BINDING PROTEIN) FAMILY PROTEIN"/>
    <property type="match status" value="1"/>
</dbReference>
<dbReference type="OMA" id="EAENQAW"/>
<feature type="coiled-coil region" evidence="5">
    <location>
        <begin position="170"/>
        <end position="204"/>
    </location>
</feature>
<evidence type="ECO:0000256" key="3">
    <source>
        <dbReference type="ARBA" id="ARBA00022833"/>
    </source>
</evidence>
<dbReference type="STRING" id="71139.A0A059BDC9"/>
<evidence type="ECO:0000256" key="1">
    <source>
        <dbReference type="ARBA" id="ARBA00022723"/>
    </source>
</evidence>
<evidence type="ECO:0000256" key="4">
    <source>
        <dbReference type="PROSITE-ProRule" id="PRU00175"/>
    </source>
</evidence>
<keyword evidence="2 4" id="KW-0863">Zinc-finger</keyword>
<keyword evidence="3" id="KW-0862">Zinc</keyword>
<protein>
    <recommendedName>
        <fullName evidence="6">RING-type domain-containing protein</fullName>
    </recommendedName>
</protein>
<dbReference type="Gene3D" id="3.30.40.10">
    <property type="entry name" value="Zinc/RING finger domain, C3HC4 (zinc finger)"/>
    <property type="match status" value="1"/>
</dbReference>
<dbReference type="Pfam" id="PF13920">
    <property type="entry name" value="zf-C3HC4_3"/>
    <property type="match status" value="1"/>
</dbReference>
<dbReference type="eggNOG" id="KOG1100">
    <property type="taxonomic scope" value="Eukaryota"/>
</dbReference>
<organism evidence="7">
    <name type="scientific">Eucalyptus grandis</name>
    <name type="common">Flooded gum</name>
    <dbReference type="NCBI Taxonomy" id="71139"/>
    <lineage>
        <taxon>Eukaryota</taxon>
        <taxon>Viridiplantae</taxon>
        <taxon>Streptophyta</taxon>
        <taxon>Embryophyta</taxon>
        <taxon>Tracheophyta</taxon>
        <taxon>Spermatophyta</taxon>
        <taxon>Magnoliopsida</taxon>
        <taxon>eudicotyledons</taxon>
        <taxon>Gunneridae</taxon>
        <taxon>Pentapetalae</taxon>
        <taxon>rosids</taxon>
        <taxon>malvids</taxon>
        <taxon>Myrtales</taxon>
        <taxon>Myrtaceae</taxon>
        <taxon>Myrtoideae</taxon>
        <taxon>Eucalypteae</taxon>
        <taxon>Eucalyptus</taxon>
    </lineage>
</organism>
<evidence type="ECO:0000259" key="6">
    <source>
        <dbReference type="PROSITE" id="PS50089"/>
    </source>
</evidence>
<name>A0A059BDC9_EUCGR</name>
<dbReference type="PIRSF" id="PIRSF036836">
    <property type="entry name" value="RNase_bind_SBP1"/>
    <property type="match status" value="1"/>
</dbReference>
<dbReference type="Gramene" id="KCW64128">
    <property type="protein sequence ID" value="KCW64128"/>
    <property type="gene ID" value="EUGRSUZ_G01781"/>
</dbReference>
<dbReference type="SUPFAM" id="SSF57850">
    <property type="entry name" value="RING/U-box"/>
    <property type="match status" value="1"/>
</dbReference>
<gene>
    <name evidence="7" type="ORF">EUGRSUZ_G01781</name>
</gene>
<evidence type="ECO:0000256" key="5">
    <source>
        <dbReference type="SAM" id="Coils"/>
    </source>
</evidence>